<comment type="caution">
    <text evidence="1">The sequence shown here is derived from an EMBL/GenBank/DDBJ whole genome shotgun (WGS) entry which is preliminary data.</text>
</comment>
<evidence type="ECO:0008006" key="2">
    <source>
        <dbReference type="Google" id="ProtNLM"/>
    </source>
</evidence>
<dbReference type="EMBL" id="DAARBX010000013">
    <property type="protein sequence ID" value="HAE1794076.1"/>
    <property type="molecule type" value="Genomic_DNA"/>
</dbReference>
<reference evidence="1" key="2">
    <citation type="submission" date="2018-07" db="EMBL/GenBank/DDBJ databases">
        <authorList>
            <consortium name="NCBI Pathogen Detection Project"/>
        </authorList>
    </citation>
    <scope>NUCLEOTIDE SEQUENCE</scope>
    <source>
        <strain evidence="1">BCW_2640</strain>
    </source>
</reference>
<gene>
    <name evidence="1" type="ORF">G3V02_002804</name>
</gene>
<protein>
    <recommendedName>
        <fullName evidence="2">Tetratricopeptide repeat protein</fullName>
    </recommendedName>
</protein>
<evidence type="ECO:0000313" key="1">
    <source>
        <dbReference type="EMBL" id="HAE1794076.1"/>
    </source>
</evidence>
<dbReference type="AlphaFoldDB" id="A0A726XUU0"/>
<sequence>MIEPQSKTEQCFNDLIDRFFKEDKLSEIEYYRCLKISEKLDTIDDICITGMAKALFGKGDEALDFLDGYLGMCDFQLFKVYGTILIYLKKNKRLLDFTLEYADSFKDDLWYSWLISYYYYMIGDIDNALIKLKRYLQMMTNKEEKSRAEYAMSRHIEQLAKAYAVKASTPEHYRQSMYLALSVLDDFGVTYSYVDVRVFPDQTAACFIEVKSDDPNLVAEMNLCLIKKQIEQGYSIEYDLEPQFTIGRAHGEGFVHGNN</sequence>
<proteinExistence type="predicted"/>
<name>A0A726XUU0_SALET</name>
<accession>A0A726XUU0</accession>
<reference evidence="1" key="1">
    <citation type="journal article" date="2018" name="Genome Biol.">
        <title>SKESA: strategic k-mer extension for scrupulous assemblies.</title>
        <authorList>
            <person name="Souvorov A."/>
            <person name="Agarwala R."/>
            <person name="Lipman D.J."/>
        </authorList>
    </citation>
    <scope>NUCLEOTIDE SEQUENCE</scope>
    <source>
        <strain evidence="1">BCW_2640</strain>
    </source>
</reference>
<organism evidence="1">
    <name type="scientific">Salmonella enterica subsp. enterica serovar Ank</name>
    <dbReference type="NCBI Taxonomy" id="1173578"/>
    <lineage>
        <taxon>Bacteria</taxon>
        <taxon>Pseudomonadati</taxon>
        <taxon>Pseudomonadota</taxon>
        <taxon>Gammaproteobacteria</taxon>
        <taxon>Enterobacterales</taxon>
        <taxon>Enterobacteriaceae</taxon>
        <taxon>Salmonella</taxon>
    </lineage>
</organism>